<feature type="chain" id="PRO_5024309041" description="Secreted protein" evidence="1">
    <location>
        <begin position="32"/>
        <end position="128"/>
    </location>
</feature>
<dbReference type="RefSeq" id="WP_150401285.1">
    <property type="nucleotide sequence ID" value="NZ_VXLC01000003.1"/>
</dbReference>
<dbReference type="Proteomes" id="UP000323876">
    <property type="component" value="Unassembled WGS sequence"/>
</dbReference>
<dbReference type="EMBL" id="VXLC01000003">
    <property type="protein sequence ID" value="KAA8889010.1"/>
    <property type="molecule type" value="Genomic_DNA"/>
</dbReference>
<gene>
    <name evidence="2" type="ORF">F3087_08430</name>
</gene>
<protein>
    <recommendedName>
        <fullName evidence="4">Secreted protein</fullName>
    </recommendedName>
</protein>
<keyword evidence="1" id="KW-0732">Signal</keyword>
<comment type="caution">
    <text evidence="2">The sequence shown here is derived from an EMBL/GenBank/DDBJ whole genome shotgun (WGS) entry which is preliminary data.</text>
</comment>
<evidence type="ECO:0000313" key="2">
    <source>
        <dbReference type="EMBL" id="KAA8889010.1"/>
    </source>
</evidence>
<evidence type="ECO:0000313" key="3">
    <source>
        <dbReference type="Proteomes" id="UP000323876"/>
    </source>
</evidence>
<organism evidence="2 3">
    <name type="scientific">Nocardia colli</name>
    <dbReference type="NCBI Taxonomy" id="2545717"/>
    <lineage>
        <taxon>Bacteria</taxon>
        <taxon>Bacillati</taxon>
        <taxon>Actinomycetota</taxon>
        <taxon>Actinomycetes</taxon>
        <taxon>Mycobacteriales</taxon>
        <taxon>Nocardiaceae</taxon>
        <taxon>Nocardia</taxon>
    </lineage>
</organism>
<dbReference type="AlphaFoldDB" id="A0A5N0EJL2"/>
<name>A0A5N0EJL2_9NOCA</name>
<proteinExistence type="predicted"/>
<reference evidence="2 3" key="1">
    <citation type="submission" date="2019-09" db="EMBL/GenBank/DDBJ databases">
        <authorList>
            <person name="Wang X."/>
        </authorList>
    </citation>
    <scope>NUCLEOTIDE SEQUENCE [LARGE SCALE GENOMIC DNA]</scope>
    <source>
        <strain evidence="2 3">CICC 11023</strain>
    </source>
</reference>
<evidence type="ECO:0000256" key="1">
    <source>
        <dbReference type="SAM" id="SignalP"/>
    </source>
</evidence>
<evidence type="ECO:0008006" key="4">
    <source>
        <dbReference type="Google" id="ProtNLM"/>
    </source>
</evidence>
<keyword evidence="3" id="KW-1185">Reference proteome</keyword>
<sequence length="128" mass="13782">MTTNSERLARGAALAAVTGAALLMNTGTAAADEWPSNTGGLSVYETKDFAVPSDPDYWNPFSERHRLSSPFGTGTRIVCTGFHGVQQDCWQADLDGNPHKLNRAPLDVPWAGSAQTGRYGPIHYVYPS</sequence>
<feature type="signal peptide" evidence="1">
    <location>
        <begin position="1"/>
        <end position="31"/>
    </location>
</feature>
<dbReference type="OrthoDB" id="4554588at2"/>
<accession>A0A5N0EJL2</accession>